<dbReference type="OrthoDB" id="156970at2"/>
<dbReference type="GO" id="GO:0015074">
    <property type="term" value="P:DNA integration"/>
    <property type="evidence" value="ECO:0007669"/>
    <property type="project" value="UniProtKB-KW"/>
</dbReference>
<dbReference type="Pfam" id="PF00589">
    <property type="entry name" value="Phage_integrase"/>
    <property type="match status" value="1"/>
</dbReference>
<gene>
    <name evidence="8" type="ORF">NITHO_500019</name>
</gene>
<dbReference type="Gene3D" id="1.10.443.10">
    <property type="entry name" value="Intergrase catalytic core"/>
    <property type="match status" value="1"/>
</dbReference>
<comment type="similarity">
    <text evidence="1">Belongs to the 'phage' integrase family.</text>
</comment>
<dbReference type="InterPro" id="IPR011010">
    <property type="entry name" value="DNA_brk_join_enz"/>
</dbReference>
<dbReference type="RefSeq" id="WP_008480408.1">
    <property type="nucleotide sequence ID" value="NZ_CAGS01000446.1"/>
</dbReference>
<evidence type="ECO:0000256" key="4">
    <source>
        <dbReference type="ARBA" id="ARBA00023172"/>
    </source>
</evidence>
<dbReference type="InterPro" id="IPR004107">
    <property type="entry name" value="Integrase_SAM-like_N"/>
</dbReference>
<dbReference type="AlphaFoldDB" id="I4ELC2"/>
<evidence type="ECO:0000256" key="5">
    <source>
        <dbReference type="PROSITE-ProRule" id="PRU01248"/>
    </source>
</evidence>
<proteinExistence type="inferred from homology"/>
<keyword evidence="3 5" id="KW-0238">DNA-binding</keyword>
<dbReference type="SUPFAM" id="SSF56349">
    <property type="entry name" value="DNA breaking-rejoining enzymes"/>
    <property type="match status" value="1"/>
</dbReference>
<dbReference type="PANTHER" id="PTHR30349:SF64">
    <property type="entry name" value="PROPHAGE INTEGRASE INTD-RELATED"/>
    <property type="match status" value="1"/>
</dbReference>
<dbReference type="GO" id="GO:0003677">
    <property type="term" value="F:DNA binding"/>
    <property type="evidence" value="ECO:0007669"/>
    <property type="project" value="UniProtKB-UniRule"/>
</dbReference>
<keyword evidence="9" id="KW-1185">Reference proteome</keyword>
<dbReference type="CDD" id="cd01189">
    <property type="entry name" value="INT_ICEBs1_C_like"/>
    <property type="match status" value="1"/>
</dbReference>
<dbReference type="EMBL" id="CAGS01000446">
    <property type="protein sequence ID" value="CCF85484.1"/>
    <property type="molecule type" value="Genomic_DNA"/>
</dbReference>
<evidence type="ECO:0000256" key="2">
    <source>
        <dbReference type="ARBA" id="ARBA00022908"/>
    </source>
</evidence>
<evidence type="ECO:0000313" key="8">
    <source>
        <dbReference type="EMBL" id="CCF85484.1"/>
    </source>
</evidence>
<dbReference type="InterPro" id="IPR002104">
    <property type="entry name" value="Integrase_catalytic"/>
</dbReference>
<dbReference type="Gene3D" id="1.10.150.130">
    <property type="match status" value="1"/>
</dbReference>
<dbReference type="Pfam" id="PF14659">
    <property type="entry name" value="Phage_int_SAM_3"/>
    <property type="match status" value="1"/>
</dbReference>
<evidence type="ECO:0000259" key="6">
    <source>
        <dbReference type="PROSITE" id="PS51898"/>
    </source>
</evidence>
<dbReference type="GO" id="GO:0006310">
    <property type="term" value="P:DNA recombination"/>
    <property type="evidence" value="ECO:0007669"/>
    <property type="project" value="UniProtKB-KW"/>
</dbReference>
<protein>
    <submittedName>
        <fullName evidence="8">Putative Phage integrase</fullName>
    </submittedName>
</protein>
<keyword evidence="4" id="KW-0233">DNA recombination</keyword>
<name>I4ELC2_9BACT</name>
<evidence type="ECO:0000256" key="3">
    <source>
        <dbReference type="ARBA" id="ARBA00023125"/>
    </source>
</evidence>
<evidence type="ECO:0000313" key="9">
    <source>
        <dbReference type="Proteomes" id="UP000004221"/>
    </source>
</evidence>
<dbReference type="InterPro" id="IPR013762">
    <property type="entry name" value="Integrase-like_cat_sf"/>
</dbReference>
<reference evidence="8 9" key="1">
    <citation type="journal article" date="2012" name="ISME J.">
        <title>Nitrification expanded: discovery, physiology and genomics of a nitrite-oxidizing bacterium from the phylum Chloroflexi.</title>
        <authorList>
            <person name="Sorokin D.Y."/>
            <person name="Lucker S."/>
            <person name="Vejmelkova D."/>
            <person name="Kostrikina N.A."/>
            <person name="Kleerebezem R."/>
            <person name="Rijpstra W.I."/>
            <person name="Damste J.S."/>
            <person name="Le Paslier D."/>
            <person name="Muyzer G."/>
            <person name="Wagner M."/>
            <person name="van Loosdrecht M.C."/>
            <person name="Daims H."/>
        </authorList>
    </citation>
    <scope>NUCLEOTIDE SEQUENCE [LARGE SCALE GENOMIC DNA]</scope>
    <source>
        <strain evidence="9">none</strain>
    </source>
</reference>
<dbReference type="PROSITE" id="PS51898">
    <property type="entry name" value="TYR_RECOMBINASE"/>
    <property type="match status" value="1"/>
</dbReference>
<keyword evidence="2" id="KW-0229">DNA integration</keyword>
<dbReference type="InterPro" id="IPR050090">
    <property type="entry name" value="Tyrosine_recombinase_XerCD"/>
</dbReference>
<evidence type="ECO:0000259" key="7">
    <source>
        <dbReference type="PROSITE" id="PS51900"/>
    </source>
</evidence>
<evidence type="ECO:0000256" key="1">
    <source>
        <dbReference type="ARBA" id="ARBA00008857"/>
    </source>
</evidence>
<dbReference type="InterPro" id="IPR010998">
    <property type="entry name" value="Integrase_recombinase_N"/>
</dbReference>
<dbReference type="InterPro" id="IPR044068">
    <property type="entry name" value="CB"/>
</dbReference>
<accession>I4ELC2</accession>
<dbReference type="PANTHER" id="PTHR30349">
    <property type="entry name" value="PHAGE INTEGRASE-RELATED"/>
    <property type="match status" value="1"/>
</dbReference>
<organism evidence="8 9">
    <name type="scientific">Nitrolancea hollandica Lb</name>
    <dbReference type="NCBI Taxonomy" id="1129897"/>
    <lineage>
        <taxon>Bacteria</taxon>
        <taxon>Pseudomonadati</taxon>
        <taxon>Thermomicrobiota</taxon>
        <taxon>Thermomicrobia</taxon>
        <taxon>Sphaerobacterales</taxon>
        <taxon>Sphaerobacterineae</taxon>
        <taxon>Sphaerobacteraceae</taxon>
        <taxon>Nitrolancea</taxon>
    </lineage>
</organism>
<sequence>MRARRPNGTGSLYQRDDGYWVVAVSVGDQRIVKYRRTQKAAQELLSQLLVSQQRRSLIKTTGLTLDAWIEQWFDLNQPRLRPSTLQTYRQVLTPISTTIGTTKLDTLTPLLLTQAFLKLQREGIGQRRVQLAHTYLKTCLSQAVDLDLIAANPMERVKKPHWKPKERQYWSVAEADRFITTCLESPAKWGPLFAFLTTTGLRISEALGLTWADVDWHKRQVRIRQALVWSKESFRILPPKTPAGRRHVSLTESALAALQQLPRPMDQHMPIFRTSNDTPPRPDHLRPYLITRCDQAGVPRLHLHGLRHVAAMLALEAVGDAYLVQQRLGHSHVTVTLGIYGYPARKEAVIASAVDELLKST</sequence>
<feature type="domain" description="Core-binding (CB)" evidence="7">
    <location>
        <begin position="63"/>
        <end position="144"/>
    </location>
</feature>
<dbReference type="Proteomes" id="UP000004221">
    <property type="component" value="Unassembled WGS sequence"/>
</dbReference>
<feature type="domain" description="Tyr recombinase" evidence="6">
    <location>
        <begin position="165"/>
        <end position="355"/>
    </location>
</feature>
<dbReference type="PROSITE" id="PS51900">
    <property type="entry name" value="CB"/>
    <property type="match status" value="1"/>
</dbReference>
<comment type="caution">
    <text evidence="8">The sequence shown here is derived from an EMBL/GenBank/DDBJ whole genome shotgun (WGS) entry which is preliminary data.</text>
</comment>